<gene>
    <name evidence="1" type="ORF">IX84_31610</name>
</gene>
<accession>A0A098RZ83</accession>
<keyword evidence="2" id="KW-1185">Reference proteome</keyword>
<name>A0A098RZ83_9BACT</name>
<protein>
    <submittedName>
        <fullName evidence="1">Uncharacterized protein</fullName>
    </submittedName>
</protein>
<evidence type="ECO:0000313" key="2">
    <source>
        <dbReference type="Proteomes" id="UP000029736"/>
    </source>
</evidence>
<dbReference type="Proteomes" id="UP000029736">
    <property type="component" value="Unassembled WGS sequence"/>
</dbReference>
<dbReference type="EMBL" id="JPOS01000123">
    <property type="protein sequence ID" value="KGE84823.1"/>
    <property type="molecule type" value="Genomic_DNA"/>
</dbReference>
<sequence length="66" mass="7707">MGPVNLKNPSFSFSVRFTVKNTILDRIFARLLKFQLPDMKINSRFQDNYLILSSFFEAGQFIFSIP</sequence>
<evidence type="ECO:0000313" key="1">
    <source>
        <dbReference type="EMBL" id="KGE84823.1"/>
    </source>
</evidence>
<dbReference type="AlphaFoldDB" id="A0A098RZ83"/>
<reference evidence="1 2" key="1">
    <citation type="journal article" date="2014" name="Int. J. Syst. Evol. Microbiol.">
        <title>Phaeodactylibacter xiamenensis gen. nov., sp. nov., a member of the family Saprospiraceae isolated from the marine alga Phaeodactylum tricornutum.</title>
        <authorList>
            <person name="Chen Z.Jr."/>
            <person name="Lei X."/>
            <person name="Lai Q."/>
            <person name="Li Y."/>
            <person name="Zhang B."/>
            <person name="Zhang J."/>
            <person name="Zhang H."/>
            <person name="Yang L."/>
            <person name="Zheng W."/>
            <person name="Tian Y."/>
            <person name="Yu Z."/>
            <person name="Xu H.Jr."/>
            <person name="Zheng T."/>
        </authorList>
    </citation>
    <scope>NUCLEOTIDE SEQUENCE [LARGE SCALE GENOMIC DNA]</scope>
    <source>
        <strain evidence="1 2">KD52</strain>
    </source>
</reference>
<proteinExistence type="predicted"/>
<organism evidence="1 2">
    <name type="scientific">Phaeodactylibacter xiamenensis</name>
    <dbReference type="NCBI Taxonomy" id="1524460"/>
    <lineage>
        <taxon>Bacteria</taxon>
        <taxon>Pseudomonadati</taxon>
        <taxon>Bacteroidota</taxon>
        <taxon>Saprospiria</taxon>
        <taxon>Saprospirales</taxon>
        <taxon>Haliscomenobacteraceae</taxon>
        <taxon>Phaeodactylibacter</taxon>
    </lineage>
</organism>
<comment type="caution">
    <text evidence="1">The sequence shown here is derived from an EMBL/GenBank/DDBJ whole genome shotgun (WGS) entry which is preliminary data.</text>
</comment>